<accession>A0A915EBY5</accession>
<evidence type="ECO:0000313" key="2">
    <source>
        <dbReference type="WBParaSite" id="jg4536"/>
    </source>
</evidence>
<dbReference type="WBParaSite" id="jg4536">
    <property type="protein sequence ID" value="jg4536"/>
    <property type="gene ID" value="jg4536"/>
</dbReference>
<evidence type="ECO:0000313" key="1">
    <source>
        <dbReference type="Proteomes" id="UP000887574"/>
    </source>
</evidence>
<dbReference type="Proteomes" id="UP000887574">
    <property type="component" value="Unplaced"/>
</dbReference>
<name>A0A915EBY5_9BILA</name>
<sequence length="131" mass="14410">MCWWEKERPTQLYRIVGDEANVSGKCSLDKCINILCDEGEHCRDGKSSGLHCKLNKCEKSSGQVLKQDFKQKCDPGESPQNEKCIPQDGCAQLVCELGETCLNGFCIPTTFECDNDPPAAGSLPIPSVQKI</sequence>
<protein>
    <submittedName>
        <fullName evidence="2">Uncharacterized protein</fullName>
    </submittedName>
</protein>
<proteinExistence type="predicted"/>
<organism evidence="1 2">
    <name type="scientific">Ditylenchus dipsaci</name>
    <dbReference type="NCBI Taxonomy" id="166011"/>
    <lineage>
        <taxon>Eukaryota</taxon>
        <taxon>Metazoa</taxon>
        <taxon>Ecdysozoa</taxon>
        <taxon>Nematoda</taxon>
        <taxon>Chromadorea</taxon>
        <taxon>Rhabditida</taxon>
        <taxon>Tylenchina</taxon>
        <taxon>Tylenchomorpha</taxon>
        <taxon>Sphaerularioidea</taxon>
        <taxon>Anguinidae</taxon>
        <taxon>Anguininae</taxon>
        <taxon>Ditylenchus</taxon>
    </lineage>
</organism>
<keyword evidence="1" id="KW-1185">Reference proteome</keyword>
<dbReference type="AlphaFoldDB" id="A0A915EBY5"/>
<reference evidence="2" key="1">
    <citation type="submission" date="2022-11" db="UniProtKB">
        <authorList>
            <consortium name="WormBaseParasite"/>
        </authorList>
    </citation>
    <scope>IDENTIFICATION</scope>
</reference>